<dbReference type="GeneID" id="37624342"/>
<name>A0A345UB25_9FLOR</name>
<feature type="transmembrane region" description="Helical" evidence="1">
    <location>
        <begin position="39"/>
        <end position="56"/>
    </location>
</feature>
<feature type="transmembrane region" description="Helical" evidence="1">
    <location>
        <begin position="12"/>
        <end position="33"/>
    </location>
</feature>
<keyword evidence="2" id="KW-0934">Plastid</keyword>
<gene>
    <name evidence="2" type="primary">orf247</name>
</gene>
<keyword evidence="2" id="KW-0150">Chloroplast</keyword>
<dbReference type="RefSeq" id="YP_009511784.1">
    <property type="nucleotide sequence ID" value="NC_039145.1"/>
</dbReference>
<geneLocation type="chloroplast" evidence="2"/>
<evidence type="ECO:0000313" key="2">
    <source>
        <dbReference type="EMBL" id="AXI97661.1"/>
    </source>
</evidence>
<accession>A0A345UB25</accession>
<dbReference type="AlphaFoldDB" id="A0A345UB25"/>
<feature type="transmembrane region" description="Helical" evidence="1">
    <location>
        <begin position="159"/>
        <end position="186"/>
    </location>
</feature>
<organism evidence="2">
    <name type="scientific">Melanthalia intermedia</name>
    <dbReference type="NCBI Taxonomy" id="172989"/>
    <lineage>
        <taxon>Eukaryota</taxon>
        <taxon>Rhodophyta</taxon>
        <taxon>Florideophyceae</taxon>
        <taxon>Rhodymeniophycidae</taxon>
        <taxon>Gracilariales</taxon>
        <taxon>Gracilariaceae</taxon>
        <taxon>Melanthalia</taxon>
    </lineage>
</organism>
<protein>
    <submittedName>
        <fullName evidence="2">Uncharacterized protein</fullName>
    </submittedName>
</protein>
<proteinExistence type="predicted"/>
<evidence type="ECO:0000256" key="1">
    <source>
        <dbReference type="SAM" id="Phobius"/>
    </source>
</evidence>
<keyword evidence="1" id="KW-0472">Membrane</keyword>
<reference evidence="2" key="1">
    <citation type="submission" date="2018-05" db="EMBL/GenBank/DDBJ databases">
        <title>Organellar genomes of Gracilariaceae.</title>
        <authorList>
            <person name="Iha C."/>
            <person name="Oliveira M.C."/>
        </authorList>
    </citation>
    <scope>NUCLEOTIDE SEQUENCE</scope>
</reference>
<keyword evidence="1" id="KW-1133">Transmembrane helix</keyword>
<dbReference type="EMBL" id="MH396016">
    <property type="protein sequence ID" value="AXI97661.1"/>
    <property type="molecule type" value="Genomic_DNA"/>
</dbReference>
<keyword evidence="1" id="KW-0812">Transmembrane</keyword>
<sequence length="247" mass="27467">MKINTRNVMLFIAYFLTYVTSTAFIASASYYATLGTLNILPFGGVLTSIASSQAASQNSVRNLLITRIFSSMPESRSPVRIAVIPLVLGAMVLRNLIPPLDRLCNGVGHFFNKVFRRTPSPAETANITLPSFSQFEYDVSQWQFSGNGNLNQRFNINTLNLFGCLIFVLLFIIYFFLFSSLFLYALDKIQITASNLNQFTNKILSGKPSSLASVLPGYRNSQEIDQQVIDIGTTGNQQEANNFININ</sequence>